<name>A0ABR1D2B6_NECAM</name>
<keyword evidence="3" id="KW-1015">Disulfide bond</keyword>
<protein>
    <recommendedName>
        <fullName evidence="5">BPTI/Kunitz inhibitor domain-containing protein</fullName>
    </recommendedName>
</protein>
<accession>A0ABR1D2B6</accession>
<dbReference type="SMART" id="SM00131">
    <property type="entry name" value="KU"/>
    <property type="match status" value="1"/>
</dbReference>
<feature type="chain" id="PRO_5045043631" description="BPTI/Kunitz inhibitor domain-containing protein" evidence="4">
    <location>
        <begin position="17"/>
        <end position="104"/>
    </location>
</feature>
<keyword evidence="4" id="KW-0732">Signal</keyword>
<dbReference type="InterPro" id="IPR020901">
    <property type="entry name" value="Prtase_inh_Kunz-CS"/>
</dbReference>
<sequence>MRSLIILLSFLLVCEGNIDSRCLQPVNGPVCRALVKRWSYDPTTNKCKTFMYGGCGGTENNFLSEEECIKTCVRRAGVAQSIRDPLWSHNRGFEVPSLSSLRGR</sequence>
<dbReference type="Proteomes" id="UP001303046">
    <property type="component" value="Unassembled WGS sequence"/>
</dbReference>
<evidence type="ECO:0000259" key="5">
    <source>
        <dbReference type="PROSITE" id="PS50279"/>
    </source>
</evidence>
<proteinExistence type="predicted"/>
<evidence type="ECO:0000313" key="7">
    <source>
        <dbReference type="Proteomes" id="UP001303046"/>
    </source>
</evidence>
<dbReference type="SUPFAM" id="SSF57362">
    <property type="entry name" value="BPTI-like"/>
    <property type="match status" value="1"/>
</dbReference>
<organism evidence="6 7">
    <name type="scientific">Necator americanus</name>
    <name type="common">Human hookworm</name>
    <dbReference type="NCBI Taxonomy" id="51031"/>
    <lineage>
        <taxon>Eukaryota</taxon>
        <taxon>Metazoa</taxon>
        <taxon>Ecdysozoa</taxon>
        <taxon>Nematoda</taxon>
        <taxon>Chromadorea</taxon>
        <taxon>Rhabditida</taxon>
        <taxon>Rhabditina</taxon>
        <taxon>Rhabditomorpha</taxon>
        <taxon>Strongyloidea</taxon>
        <taxon>Ancylostomatidae</taxon>
        <taxon>Bunostominae</taxon>
        <taxon>Necator</taxon>
    </lineage>
</organism>
<keyword evidence="2" id="KW-0722">Serine protease inhibitor</keyword>
<feature type="signal peptide" evidence="4">
    <location>
        <begin position="1"/>
        <end position="16"/>
    </location>
</feature>
<evidence type="ECO:0000313" key="6">
    <source>
        <dbReference type="EMBL" id="KAK6744342.1"/>
    </source>
</evidence>
<evidence type="ECO:0000256" key="3">
    <source>
        <dbReference type="ARBA" id="ARBA00023157"/>
    </source>
</evidence>
<evidence type="ECO:0000256" key="2">
    <source>
        <dbReference type="ARBA" id="ARBA00022900"/>
    </source>
</evidence>
<dbReference type="PRINTS" id="PR00759">
    <property type="entry name" value="BASICPTASE"/>
</dbReference>
<gene>
    <name evidence="6" type="primary">Necator_chrIII.g11958</name>
    <name evidence="6" type="ORF">RB195_011192</name>
</gene>
<dbReference type="InterPro" id="IPR050098">
    <property type="entry name" value="TFPI/VKTCI-like"/>
</dbReference>
<dbReference type="InterPro" id="IPR002223">
    <property type="entry name" value="Kunitz_BPTI"/>
</dbReference>
<dbReference type="Gene3D" id="4.10.410.10">
    <property type="entry name" value="Pancreatic trypsin inhibitor Kunitz domain"/>
    <property type="match status" value="1"/>
</dbReference>
<dbReference type="PROSITE" id="PS00280">
    <property type="entry name" value="BPTI_KUNITZ_1"/>
    <property type="match status" value="1"/>
</dbReference>
<dbReference type="CDD" id="cd00109">
    <property type="entry name" value="Kunitz-type"/>
    <property type="match status" value="1"/>
</dbReference>
<evidence type="ECO:0000256" key="4">
    <source>
        <dbReference type="SAM" id="SignalP"/>
    </source>
</evidence>
<reference evidence="6 7" key="1">
    <citation type="submission" date="2023-08" db="EMBL/GenBank/DDBJ databases">
        <title>A Necator americanus chromosomal reference genome.</title>
        <authorList>
            <person name="Ilik V."/>
            <person name="Petrzelkova K.J."/>
            <person name="Pardy F."/>
            <person name="Fuh T."/>
            <person name="Niatou-Singa F.S."/>
            <person name="Gouil Q."/>
            <person name="Baker L."/>
            <person name="Ritchie M.E."/>
            <person name="Jex A.R."/>
            <person name="Gazzola D."/>
            <person name="Li H."/>
            <person name="Toshio Fujiwara R."/>
            <person name="Zhan B."/>
            <person name="Aroian R.V."/>
            <person name="Pafco B."/>
            <person name="Schwarz E.M."/>
        </authorList>
    </citation>
    <scope>NUCLEOTIDE SEQUENCE [LARGE SCALE GENOMIC DNA]</scope>
    <source>
        <strain evidence="6 7">Aroian</strain>
        <tissue evidence="6">Whole animal</tissue>
    </source>
</reference>
<keyword evidence="7" id="KW-1185">Reference proteome</keyword>
<evidence type="ECO:0000256" key="1">
    <source>
        <dbReference type="ARBA" id="ARBA00022690"/>
    </source>
</evidence>
<dbReference type="PROSITE" id="PS50279">
    <property type="entry name" value="BPTI_KUNITZ_2"/>
    <property type="match status" value="1"/>
</dbReference>
<comment type="caution">
    <text evidence="6">The sequence shown here is derived from an EMBL/GenBank/DDBJ whole genome shotgun (WGS) entry which is preliminary data.</text>
</comment>
<dbReference type="PANTHER" id="PTHR10083">
    <property type="entry name" value="KUNITZ-TYPE PROTEASE INHIBITOR-RELATED"/>
    <property type="match status" value="1"/>
</dbReference>
<feature type="domain" description="BPTI/Kunitz inhibitor" evidence="5">
    <location>
        <begin position="22"/>
        <end position="72"/>
    </location>
</feature>
<dbReference type="EMBL" id="JAVFWL010000003">
    <property type="protein sequence ID" value="KAK6744342.1"/>
    <property type="molecule type" value="Genomic_DNA"/>
</dbReference>
<dbReference type="Pfam" id="PF00014">
    <property type="entry name" value="Kunitz_BPTI"/>
    <property type="match status" value="1"/>
</dbReference>
<keyword evidence="1" id="KW-0646">Protease inhibitor</keyword>
<dbReference type="PANTHER" id="PTHR10083:SF374">
    <property type="entry name" value="BPTI_KUNITZ INHIBITOR DOMAIN-CONTAINING PROTEIN"/>
    <property type="match status" value="1"/>
</dbReference>
<dbReference type="InterPro" id="IPR036880">
    <property type="entry name" value="Kunitz_BPTI_sf"/>
</dbReference>